<accession>A0A8S5V687</accession>
<evidence type="ECO:0000313" key="1">
    <source>
        <dbReference type="EMBL" id="DAG02264.1"/>
    </source>
</evidence>
<organism evidence="1">
    <name type="scientific">Siphoviridae sp. ctmqu18</name>
    <dbReference type="NCBI Taxonomy" id="2825655"/>
    <lineage>
        <taxon>Viruses</taxon>
        <taxon>Duplodnaviria</taxon>
        <taxon>Heunggongvirae</taxon>
        <taxon>Uroviricota</taxon>
        <taxon>Caudoviricetes</taxon>
    </lineage>
</organism>
<proteinExistence type="predicted"/>
<name>A0A8S5V687_9CAUD</name>
<dbReference type="EMBL" id="BK016207">
    <property type="protein sequence ID" value="DAG02264.1"/>
    <property type="molecule type" value="Genomic_DNA"/>
</dbReference>
<sequence>MDEFEIIKHIMMLNDITYDDLSDRMGYKSKSSAYKTLNGSHMYVDTFGRYLRELGYELVVRKCGSDNEEEYVVTEDSYPSPLRFHDMELGLDRMLK</sequence>
<protein>
    <submittedName>
        <fullName evidence="1">Uncharacterized protein</fullName>
    </submittedName>
</protein>
<reference evidence="1" key="1">
    <citation type="journal article" date="2021" name="Proc. Natl. Acad. Sci. U.S.A.">
        <title>A Catalog of Tens of Thousands of Viruses from Human Metagenomes Reveals Hidden Associations with Chronic Diseases.</title>
        <authorList>
            <person name="Tisza M.J."/>
            <person name="Buck C.B."/>
        </authorList>
    </citation>
    <scope>NUCLEOTIDE SEQUENCE</scope>
    <source>
        <strain evidence="1">Ctmqu18</strain>
    </source>
</reference>